<dbReference type="HOGENOM" id="CLU_807835_0_0_1"/>
<sequence>MSRTSTKETLAGGHFMSVINVLMQLRKVCNHPNLFESRPTVSAFVTSAMSVSCPTLVIKAMEKSVFEEVDLQHLNLHLPSLCKDASYTVERRHSLITPKTLIEEIDSRKDIKTEAPSHPTNLNDRIRLMVFERLFTSTNPIQQQKNASLLANRPASRSESPTSQHKVISTPTGTPVTAKSSLIQVKTDSTDSNTSRTTSSSQSITLQYQTAQGTRWATIPNGQIRHLPGGVVQIVTSGVSPRSATPVSSQNTLPPSDATTEADVNVAELSSSSKRLPAESYTKMLCRMTASKRAATLSRIHRINQQRCDSSQPYLPRNTIDLLTSITQPRYESSCSIPHYFWRD</sequence>
<reference evidence="6" key="3">
    <citation type="submission" date="2025-09" db="UniProtKB">
        <authorList>
            <consortium name="Ensembl"/>
        </authorList>
    </citation>
    <scope>IDENTIFICATION</scope>
</reference>
<feature type="compositionally biased region" description="Polar residues" evidence="5">
    <location>
        <begin position="240"/>
        <end position="259"/>
    </location>
</feature>
<evidence type="ECO:0000256" key="4">
    <source>
        <dbReference type="ARBA" id="ARBA00022840"/>
    </source>
</evidence>
<evidence type="ECO:0000313" key="7">
    <source>
        <dbReference type="Proteomes" id="UP000007875"/>
    </source>
</evidence>
<feature type="compositionally biased region" description="Polar residues" evidence="5">
    <location>
        <begin position="142"/>
        <end position="186"/>
    </location>
</feature>
<name>H2YBN4_CIOSA</name>
<dbReference type="Proteomes" id="UP000007875">
    <property type="component" value="Unassembled WGS sequence"/>
</dbReference>
<proteinExistence type="predicted"/>
<reference evidence="7" key="1">
    <citation type="submission" date="2003-08" db="EMBL/GenBank/DDBJ databases">
        <authorList>
            <person name="Birren B."/>
            <person name="Nusbaum C."/>
            <person name="Abebe A."/>
            <person name="Abouelleil A."/>
            <person name="Adekoya E."/>
            <person name="Ait-zahra M."/>
            <person name="Allen N."/>
            <person name="Allen T."/>
            <person name="An P."/>
            <person name="Anderson M."/>
            <person name="Anderson S."/>
            <person name="Arachchi H."/>
            <person name="Armbruster J."/>
            <person name="Bachantsang P."/>
            <person name="Baldwin J."/>
            <person name="Barry A."/>
            <person name="Bayul T."/>
            <person name="Blitshsteyn B."/>
            <person name="Bloom T."/>
            <person name="Blye J."/>
            <person name="Boguslavskiy L."/>
            <person name="Borowsky M."/>
            <person name="Boukhgalter B."/>
            <person name="Brunache A."/>
            <person name="Butler J."/>
            <person name="Calixte N."/>
            <person name="Calvo S."/>
            <person name="Camarata J."/>
            <person name="Campo K."/>
            <person name="Chang J."/>
            <person name="Cheshatsang Y."/>
            <person name="Citroen M."/>
            <person name="Collymore A."/>
            <person name="Considine T."/>
            <person name="Cook A."/>
            <person name="Cooke P."/>
            <person name="Corum B."/>
            <person name="Cuomo C."/>
            <person name="David R."/>
            <person name="Dawoe T."/>
            <person name="Degray S."/>
            <person name="Dodge S."/>
            <person name="Dooley K."/>
            <person name="Dorje P."/>
            <person name="Dorjee K."/>
            <person name="Dorris L."/>
            <person name="Duffey N."/>
            <person name="Dupes A."/>
            <person name="Elkins T."/>
            <person name="Engels R."/>
            <person name="Erickson J."/>
            <person name="Farina A."/>
            <person name="Faro S."/>
            <person name="Ferreira P."/>
            <person name="Fischer H."/>
            <person name="Fitzgerald M."/>
            <person name="Foley K."/>
            <person name="Gage D."/>
            <person name="Galagan J."/>
            <person name="Gearin G."/>
            <person name="Gnerre S."/>
            <person name="Gnirke A."/>
            <person name="Goyette A."/>
            <person name="Graham J."/>
            <person name="Grandbois E."/>
            <person name="Gyaltsen K."/>
            <person name="Hafez N."/>
            <person name="Hagopian D."/>
            <person name="Hagos B."/>
            <person name="Hall J."/>
            <person name="Hatcher B."/>
            <person name="Heller A."/>
            <person name="Higgins H."/>
            <person name="Honan T."/>
            <person name="Horn A."/>
            <person name="Houde N."/>
            <person name="Hughes L."/>
            <person name="Hulme W."/>
            <person name="Husby E."/>
            <person name="Iliev I."/>
            <person name="Jaffe D."/>
            <person name="Jones C."/>
            <person name="Kamal M."/>
            <person name="Kamat A."/>
            <person name="Kamvysselis M."/>
            <person name="Karlsson E."/>
            <person name="Kells C."/>
            <person name="Kieu A."/>
            <person name="Kisner P."/>
            <person name="Kodira C."/>
            <person name="Kulbokas E."/>
            <person name="Labutti K."/>
            <person name="Lama D."/>
            <person name="Landers T."/>
            <person name="Leger J."/>
            <person name="Levine S."/>
            <person name="Lewis D."/>
            <person name="Lewis T."/>
            <person name="Lindblad-toh K."/>
            <person name="Liu X."/>
            <person name="Lokyitsang T."/>
            <person name="Lokyitsang Y."/>
            <person name="Lucien O."/>
            <person name="Lui A."/>
            <person name="Ma L.J."/>
            <person name="Mabbitt R."/>
            <person name="Macdonald J."/>
            <person name="Maclean C."/>
            <person name="Major J."/>
            <person name="Manning J."/>
            <person name="Marabella R."/>
            <person name="Maru K."/>
            <person name="Matthews C."/>
            <person name="Mauceli E."/>
            <person name="Mccarthy M."/>
            <person name="Mcdonough S."/>
            <person name="Mcghee T."/>
            <person name="Meldrim J."/>
            <person name="Meneus L."/>
            <person name="Mesirov J."/>
            <person name="Mihalev A."/>
            <person name="Mihova T."/>
            <person name="Mikkelsen T."/>
            <person name="Mlenga V."/>
            <person name="Moru K."/>
            <person name="Mozes J."/>
            <person name="Mulrain L."/>
            <person name="Munson G."/>
            <person name="Naylor J."/>
            <person name="Newes C."/>
            <person name="Nguyen C."/>
            <person name="Nguyen N."/>
            <person name="Nguyen T."/>
            <person name="Nicol R."/>
            <person name="Nielsen C."/>
            <person name="Nizzari M."/>
            <person name="Norbu C."/>
            <person name="Norbu N."/>
            <person name="O'donnell P."/>
            <person name="Okoawo O."/>
            <person name="O'leary S."/>
            <person name="Omotosho B."/>
            <person name="O'neill K."/>
            <person name="Osman S."/>
            <person name="Parker S."/>
            <person name="Perrin D."/>
            <person name="Phunkhang P."/>
            <person name="Piqani B."/>
            <person name="Purcell S."/>
            <person name="Rachupka T."/>
            <person name="Ramasamy U."/>
            <person name="Rameau R."/>
            <person name="Ray V."/>
            <person name="Raymond C."/>
            <person name="Retta R."/>
            <person name="Richardson S."/>
            <person name="Rise C."/>
            <person name="Rodriguez J."/>
            <person name="Rogers J."/>
            <person name="Rogov P."/>
            <person name="Rutman M."/>
            <person name="Schupbach R."/>
            <person name="Seaman C."/>
            <person name="Settipalli S."/>
            <person name="Sharpe T."/>
            <person name="Sheridan J."/>
            <person name="Sherpa N."/>
            <person name="Shi J."/>
            <person name="Smirnov S."/>
            <person name="Smith C."/>
            <person name="Sougnez C."/>
            <person name="Spencer B."/>
            <person name="Stalker J."/>
            <person name="Stange-thomann N."/>
            <person name="Stavropoulos S."/>
            <person name="Stetson K."/>
            <person name="Stone C."/>
            <person name="Stone S."/>
            <person name="Stubbs M."/>
            <person name="Talamas J."/>
            <person name="Tchuinga P."/>
            <person name="Tenzing P."/>
            <person name="Tesfaye S."/>
            <person name="Theodore J."/>
            <person name="Thoulutsang Y."/>
            <person name="Topham K."/>
            <person name="Towey S."/>
            <person name="Tsamla T."/>
            <person name="Tsomo N."/>
            <person name="Vallee D."/>
            <person name="Vassiliev H."/>
            <person name="Venkataraman V."/>
            <person name="Vinson J."/>
            <person name="Vo A."/>
            <person name="Wade C."/>
            <person name="Wang S."/>
            <person name="Wangchuk T."/>
            <person name="Wangdi T."/>
            <person name="Whittaker C."/>
            <person name="Wilkinson J."/>
            <person name="Wu Y."/>
            <person name="Wyman D."/>
            <person name="Yadav S."/>
            <person name="Yang S."/>
            <person name="Yang X."/>
            <person name="Yeager S."/>
            <person name="Yee E."/>
            <person name="Young G."/>
            <person name="Zainoun J."/>
            <person name="Zembeck L."/>
            <person name="Zimmer A."/>
            <person name="Zody M."/>
            <person name="Lander E."/>
        </authorList>
    </citation>
    <scope>NUCLEOTIDE SEQUENCE [LARGE SCALE GENOMIC DNA]</scope>
</reference>
<dbReference type="GO" id="GO:0000812">
    <property type="term" value="C:Swr1 complex"/>
    <property type="evidence" value="ECO:0007669"/>
    <property type="project" value="TreeGrafter"/>
</dbReference>
<comment type="subcellular location">
    <subcellularLocation>
        <location evidence="1">Nucleus</location>
    </subcellularLocation>
</comment>
<reference evidence="6" key="2">
    <citation type="submission" date="2025-08" db="UniProtKB">
        <authorList>
            <consortium name="Ensembl"/>
        </authorList>
    </citation>
    <scope>IDENTIFICATION</scope>
</reference>
<accession>H2YBN4</accession>
<keyword evidence="3" id="KW-0378">Hydrolase</keyword>
<evidence type="ECO:0000256" key="3">
    <source>
        <dbReference type="ARBA" id="ARBA00022806"/>
    </source>
</evidence>
<organism evidence="6 7">
    <name type="scientific">Ciona savignyi</name>
    <name type="common">Pacific transparent sea squirt</name>
    <dbReference type="NCBI Taxonomy" id="51511"/>
    <lineage>
        <taxon>Eukaryota</taxon>
        <taxon>Metazoa</taxon>
        <taxon>Chordata</taxon>
        <taxon>Tunicata</taxon>
        <taxon>Ascidiacea</taxon>
        <taxon>Phlebobranchia</taxon>
        <taxon>Cionidae</taxon>
        <taxon>Ciona</taxon>
    </lineage>
</organism>
<dbReference type="GO" id="GO:0004386">
    <property type="term" value="F:helicase activity"/>
    <property type="evidence" value="ECO:0007669"/>
    <property type="project" value="UniProtKB-KW"/>
</dbReference>
<dbReference type="PANTHER" id="PTHR45685">
    <property type="entry name" value="HELICASE SRCAP-RELATED"/>
    <property type="match status" value="1"/>
</dbReference>
<evidence type="ECO:0000313" key="6">
    <source>
        <dbReference type="Ensembl" id="ENSCSAVP00000002732.1"/>
    </source>
</evidence>
<feature type="region of interest" description="Disordered" evidence="5">
    <location>
        <begin position="142"/>
        <end position="203"/>
    </location>
</feature>
<dbReference type="GO" id="GO:0006338">
    <property type="term" value="P:chromatin remodeling"/>
    <property type="evidence" value="ECO:0007669"/>
    <property type="project" value="TreeGrafter"/>
</dbReference>
<dbReference type="GO" id="GO:0042393">
    <property type="term" value="F:histone binding"/>
    <property type="evidence" value="ECO:0007669"/>
    <property type="project" value="TreeGrafter"/>
</dbReference>
<evidence type="ECO:0008006" key="8">
    <source>
        <dbReference type="Google" id="ProtNLM"/>
    </source>
</evidence>
<evidence type="ECO:0000256" key="2">
    <source>
        <dbReference type="ARBA" id="ARBA00022741"/>
    </source>
</evidence>
<keyword evidence="2" id="KW-0547">Nucleotide-binding</keyword>
<evidence type="ECO:0000256" key="5">
    <source>
        <dbReference type="SAM" id="MobiDB-lite"/>
    </source>
</evidence>
<dbReference type="AlphaFoldDB" id="H2YBN4"/>
<dbReference type="GeneTree" id="ENSGT00940000167340"/>
<dbReference type="GO" id="GO:0016887">
    <property type="term" value="F:ATP hydrolysis activity"/>
    <property type="evidence" value="ECO:0007669"/>
    <property type="project" value="TreeGrafter"/>
</dbReference>
<protein>
    <recommendedName>
        <fullName evidence="8">SNF2 N-terminal domain-containing protein</fullName>
    </recommendedName>
</protein>
<dbReference type="GO" id="GO:0003677">
    <property type="term" value="F:DNA binding"/>
    <property type="evidence" value="ECO:0007669"/>
    <property type="project" value="UniProtKB-KW"/>
</dbReference>
<feature type="region of interest" description="Disordered" evidence="5">
    <location>
        <begin position="240"/>
        <end position="261"/>
    </location>
</feature>
<feature type="compositionally biased region" description="Low complexity" evidence="5">
    <location>
        <begin position="190"/>
        <end position="203"/>
    </location>
</feature>
<keyword evidence="7" id="KW-1185">Reference proteome</keyword>
<dbReference type="InterPro" id="IPR050520">
    <property type="entry name" value="INO80/SWR1_helicase"/>
</dbReference>
<dbReference type="PANTHER" id="PTHR45685:SF1">
    <property type="entry name" value="HELICASE SRCAP"/>
    <property type="match status" value="1"/>
</dbReference>
<keyword evidence="3" id="KW-0347">Helicase</keyword>
<dbReference type="GO" id="GO:0005524">
    <property type="term" value="F:ATP binding"/>
    <property type="evidence" value="ECO:0007669"/>
    <property type="project" value="UniProtKB-KW"/>
</dbReference>
<dbReference type="Ensembl" id="ENSCSAVT00000002775.1">
    <property type="protein sequence ID" value="ENSCSAVP00000002732.1"/>
    <property type="gene ID" value="ENSCSAVG00000001617.1"/>
</dbReference>
<evidence type="ECO:0000256" key="1">
    <source>
        <dbReference type="ARBA" id="ARBA00004123"/>
    </source>
</evidence>
<keyword evidence="4" id="KW-0067">ATP-binding</keyword>